<evidence type="ECO:0000313" key="1">
    <source>
        <dbReference type="EMBL" id="DAB36979.1"/>
    </source>
</evidence>
<evidence type="ECO:0000313" key="2">
    <source>
        <dbReference type="Proteomes" id="UP000231638"/>
    </source>
</evidence>
<comment type="caution">
    <text evidence="1">The sequence shown here is derived from an EMBL/GenBank/DDBJ whole genome shotgun (WGS) entry which is preliminary data.</text>
</comment>
<dbReference type="Pfam" id="PF08905">
    <property type="entry name" value="DUF1850"/>
    <property type="match status" value="1"/>
</dbReference>
<organism evidence="1 2">
    <name type="scientific">Sulfurospirillum cavolei</name>
    <dbReference type="NCBI Taxonomy" id="366522"/>
    <lineage>
        <taxon>Bacteria</taxon>
        <taxon>Pseudomonadati</taxon>
        <taxon>Campylobacterota</taxon>
        <taxon>Epsilonproteobacteria</taxon>
        <taxon>Campylobacterales</taxon>
        <taxon>Sulfurospirillaceae</taxon>
        <taxon>Sulfurospirillum</taxon>
    </lineage>
</organism>
<protein>
    <recommendedName>
        <fullName evidence="3">DUF1850 domain-containing protein</fullName>
    </recommendedName>
</protein>
<reference evidence="1 2" key="1">
    <citation type="journal article" date="2017" name="Front. Microbiol.">
        <title>Comparative Genomic Analysis of the Class Epsilonproteobacteria and Proposed Reclassification to Epsilonbacteraeota (phyl. nov.).</title>
        <authorList>
            <person name="Waite D.W."/>
            <person name="Vanwonterghem I."/>
            <person name="Rinke C."/>
            <person name="Parks D.H."/>
            <person name="Zhang Y."/>
            <person name="Takai K."/>
            <person name="Sievert S.M."/>
            <person name="Simon J."/>
            <person name="Campbell B.J."/>
            <person name="Hanson T.E."/>
            <person name="Woyke T."/>
            <person name="Klotz M.G."/>
            <person name="Hugenholtz P."/>
        </authorList>
    </citation>
    <scope>NUCLEOTIDE SEQUENCE [LARGE SCALE GENOMIC DNA]</scope>
    <source>
        <strain evidence="1">UBA11420</strain>
    </source>
</reference>
<sequence length="125" mass="13851">MTALCISAGVASITLYVNSFTLAWMHSVEKIRWEEQWTIHDNALHVVLASVRGSGAGMEPPPDAHLINGTWQYTPHIPPLQTLRLAHSPFTQGYELCFGGECYALDALIPELLTLDTMVLEACER</sequence>
<evidence type="ECO:0008006" key="3">
    <source>
        <dbReference type="Google" id="ProtNLM"/>
    </source>
</evidence>
<proteinExistence type="predicted"/>
<gene>
    <name evidence="1" type="ORF">CFH80_02020</name>
</gene>
<dbReference type="STRING" id="366522.GCA_001548055_01896"/>
<dbReference type="EMBL" id="DLUG01000058">
    <property type="protein sequence ID" value="DAB36979.1"/>
    <property type="molecule type" value="Genomic_DNA"/>
</dbReference>
<dbReference type="AlphaFoldDB" id="A0A2D3WIS3"/>
<name>A0A2D3WIS3_9BACT</name>
<dbReference type="Proteomes" id="UP000231638">
    <property type="component" value="Unassembled WGS sequence"/>
</dbReference>
<accession>A0A2D3WIS3</accession>
<dbReference type="InterPro" id="IPR015001">
    <property type="entry name" value="DUF1850"/>
</dbReference>